<feature type="domain" description="Alpha/beta-hydrolase catalytic" evidence="2">
    <location>
        <begin position="290"/>
        <end position="574"/>
    </location>
</feature>
<reference evidence="4 5" key="1">
    <citation type="submission" date="2020-08" db="EMBL/GenBank/DDBJ databases">
        <title>Genomic Encyclopedia of Type Strains, Phase III (KMG-III): the genomes of soil and plant-associated and newly described type strains.</title>
        <authorList>
            <person name="Whitman W."/>
        </authorList>
    </citation>
    <scope>NUCLEOTIDE SEQUENCE [LARGE SCALE GENOMIC DNA]</scope>
    <source>
        <strain evidence="4 5">CECT 3287</strain>
    </source>
</reference>
<proteinExistence type="predicted"/>
<organism evidence="4 5">
    <name type="scientific">Actinoplanes campanulatus</name>
    <dbReference type="NCBI Taxonomy" id="113559"/>
    <lineage>
        <taxon>Bacteria</taxon>
        <taxon>Bacillati</taxon>
        <taxon>Actinomycetota</taxon>
        <taxon>Actinomycetes</taxon>
        <taxon>Micromonosporales</taxon>
        <taxon>Micromonosporaceae</taxon>
        <taxon>Actinoplanes</taxon>
    </lineage>
</organism>
<keyword evidence="1" id="KW-1133">Transmembrane helix</keyword>
<dbReference type="InterPro" id="IPR027787">
    <property type="entry name" value="Alpha/beta-hydrolase_catalytic"/>
</dbReference>
<feature type="domain" description="Alpha/beta-hydrolase N-terminal" evidence="3">
    <location>
        <begin position="67"/>
        <end position="273"/>
    </location>
</feature>
<evidence type="ECO:0000313" key="4">
    <source>
        <dbReference type="EMBL" id="MBB3092883.1"/>
    </source>
</evidence>
<keyword evidence="5" id="KW-1185">Reference proteome</keyword>
<dbReference type="AlphaFoldDB" id="A0A7W5AAY1"/>
<feature type="transmembrane region" description="Helical" evidence="1">
    <location>
        <begin position="78"/>
        <end position="101"/>
    </location>
</feature>
<dbReference type="Proteomes" id="UP000590749">
    <property type="component" value="Unassembled WGS sequence"/>
</dbReference>
<feature type="transmembrane region" description="Helical" evidence="1">
    <location>
        <begin position="191"/>
        <end position="213"/>
    </location>
</feature>
<sequence>MRRQVVASPTGWLAPFRGRIPVPRPSPGQAPPHTTEPSLTPARRRIVRSGLSLTGAAFAAVFYCLSFTPSLLPRAWSLQGVVAGITAAMGYALGAALGALCRRGWRQPTARTVRIAWSILFAVVPLLVVIFLWLGTRWQRDLRIRLGMPPAEEHDVVRTVGVSLLTFGLLLLIARLLRLSTHGCAWLFRQFVPAPAAWCAGSVVVALLAYGAVDSLLITQMFSMADRSAAVVNSGTGDGVRVPQSPLRSGGPRSLVSWDSLGRQGRAFVAGVPTGEQLTAFAGRPALEPIRLYAGLSSAYTVEERADLVVREMDRTGAFDRAVVAIITPTGTGWVDSKVPRSLEYMYSGDTALVSMQYSYLPSFFAFLGDRSEVVDAADALIGAVRERWAAMPVGERPRLLLFGESLGTYGMEKTFGTPQSLVDGADGALLLGPTFANPAHRALTEGRAEGSPVWDPDYPGLAVEFADDAAELRTLTGTRPKVVYLQNATDPVVWWSWDLLWKQPEWLNGRRAPDVTPDMHWYPGITFWQISCDLVFSNKVPTGHGHVYKSETVDGWATIAPPPGWTTADSLRLRALLDD</sequence>
<dbReference type="InterPro" id="IPR027788">
    <property type="entry name" value="Alpha/beta-hydrolase_N_dom"/>
</dbReference>
<feature type="transmembrane region" description="Helical" evidence="1">
    <location>
        <begin position="113"/>
        <end position="136"/>
    </location>
</feature>
<feature type="transmembrane region" description="Helical" evidence="1">
    <location>
        <begin position="156"/>
        <end position="179"/>
    </location>
</feature>
<keyword evidence="1" id="KW-0812">Transmembrane</keyword>
<evidence type="ECO:0000256" key="1">
    <source>
        <dbReference type="SAM" id="Phobius"/>
    </source>
</evidence>
<gene>
    <name evidence="4" type="ORF">FHR83_000517</name>
</gene>
<name>A0A7W5AAY1_9ACTN</name>
<dbReference type="RefSeq" id="WP_183216106.1">
    <property type="nucleotide sequence ID" value="NZ_BMPW01000001.1"/>
</dbReference>
<evidence type="ECO:0000313" key="5">
    <source>
        <dbReference type="Proteomes" id="UP000590749"/>
    </source>
</evidence>
<dbReference type="Pfam" id="PF15420">
    <property type="entry name" value="Abhydrolase_9_N"/>
    <property type="match status" value="1"/>
</dbReference>
<evidence type="ECO:0000259" key="2">
    <source>
        <dbReference type="Pfam" id="PF10081"/>
    </source>
</evidence>
<evidence type="ECO:0000259" key="3">
    <source>
        <dbReference type="Pfam" id="PF15420"/>
    </source>
</evidence>
<keyword evidence="1" id="KW-0472">Membrane</keyword>
<accession>A0A7W5AAY1</accession>
<dbReference type="Pfam" id="PF10081">
    <property type="entry name" value="Abhydrolase_9"/>
    <property type="match status" value="1"/>
</dbReference>
<protein>
    <submittedName>
        <fullName evidence="4">Putative membrane protein</fullName>
    </submittedName>
</protein>
<feature type="transmembrane region" description="Helical" evidence="1">
    <location>
        <begin position="51"/>
        <end position="72"/>
    </location>
</feature>
<dbReference type="EMBL" id="JACHXF010000001">
    <property type="protein sequence ID" value="MBB3092883.1"/>
    <property type="molecule type" value="Genomic_DNA"/>
</dbReference>
<comment type="caution">
    <text evidence="4">The sequence shown here is derived from an EMBL/GenBank/DDBJ whole genome shotgun (WGS) entry which is preliminary data.</text>
</comment>